<dbReference type="InterPro" id="IPR014720">
    <property type="entry name" value="dsRBD_dom"/>
</dbReference>
<protein>
    <recommendedName>
        <fullName evidence="15">Ribonuclease 3</fullName>
        <ecNumber evidence="15">3.1.26.3</ecNumber>
    </recommendedName>
    <alternativeName>
        <fullName evidence="15">Ribonuclease III</fullName>
        <shortName evidence="15">RNase III</shortName>
    </alternativeName>
</protein>
<proteinExistence type="inferred from homology"/>
<comment type="similarity">
    <text evidence="3">Belongs to the ribonuclease III family.</text>
</comment>
<evidence type="ECO:0000256" key="2">
    <source>
        <dbReference type="ARBA" id="ARBA00004496"/>
    </source>
</evidence>
<keyword evidence="15" id="KW-0699">rRNA-binding</keyword>
<dbReference type="SMART" id="SM00358">
    <property type="entry name" value="DSRM"/>
    <property type="match status" value="1"/>
</dbReference>
<dbReference type="FunFam" id="1.10.1520.10:FF:000001">
    <property type="entry name" value="Ribonuclease 3"/>
    <property type="match status" value="1"/>
</dbReference>
<dbReference type="SUPFAM" id="SSF54768">
    <property type="entry name" value="dsRNA-binding domain-like"/>
    <property type="match status" value="1"/>
</dbReference>
<feature type="active site" evidence="15">
    <location>
        <position position="115"/>
    </location>
</feature>
<dbReference type="GO" id="GO:0008033">
    <property type="term" value="P:tRNA processing"/>
    <property type="evidence" value="ECO:0007669"/>
    <property type="project" value="UniProtKB-KW"/>
</dbReference>
<dbReference type="Gene3D" id="3.30.160.20">
    <property type="match status" value="1"/>
</dbReference>
<evidence type="ECO:0000259" key="16">
    <source>
        <dbReference type="PROSITE" id="PS50137"/>
    </source>
</evidence>
<dbReference type="InterPro" id="IPR036389">
    <property type="entry name" value="RNase_III_sf"/>
</dbReference>
<dbReference type="PROSITE" id="PS50137">
    <property type="entry name" value="DS_RBD"/>
    <property type="match status" value="1"/>
</dbReference>
<dbReference type="PROSITE" id="PS50142">
    <property type="entry name" value="RNASE_3_2"/>
    <property type="match status" value="1"/>
</dbReference>
<evidence type="ECO:0000313" key="19">
    <source>
        <dbReference type="Proteomes" id="UP000596063"/>
    </source>
</evidence>
<evidence type="ECO:0000256" key="10">
    <source>
        <dbReference type="ARBA" id="ARBA00022723"/>
    </source>
</evidence>
<accession>A0A7T4R2R1</accession>
<keyword evidence="8 15" id="KW-0819">tRNA processing</keyword>
<dbReference type="EMBL" id="CP066167">
    <property type="protein sequence ID" value="QQD19217.1"/>
    <property type="molecule type" value="Genomic_DNA"/>
</dbReference>
<dbReference type="PANTHER" id="PTHR11207:SF0">
    <property type="entry name" value="RIBONUCLEASE 3"/>
    <property type="match status" value="1"/>
</dbReference>
<dbReference type="GO" id="GO:0006397">
    <property type="term" value="P:mRNA processing"/>
    <property type="evidence" value="ECO:0007669"/>
    <property type="project" value="UniProtKB-UniRule"/>
</dbReference>
<dbReference type="Gene3D" id="1.10.1520.10">
    <property type="entry name" value="Ribonuclease III domain"/>
    <property type="match status" value="1"/>
</dbReference>
<dbReference type="InterPro" id="IPR011907">
    <property type="entry name" value="RNase_III"/>
</dbReference>
<feature type="binding site" evidence="15">
    <location>
        <position position="39"/>
    </location>
    <ligand>
        <name>Mg(2+)</name>
        <dbReference type="ChEBI" id="CHEBI:18420"/>
    </ligand>
</feature>
<feature type="active site" evidence="15">
    <location>
        <position position="43"/>
    </location>
</feature>
<evidence type="ECO:0000313" key="18">
    <source>
        <dbReference type="EMBL" id="QQD19217.1"/>
    </source>
</evidence>
<comment type="subcellular location">
    <subcellularLocation>
        <location evidence="2 15">Cytoplasm</location>
    </subcellularLocation>
</comment>
<reference evidence="18 19" key="1">
    <citation type="submission" date="2020-12" db="EMBL/GenBank/DDBJ databases">
        <authorList>
            <person name="Shan Y."/>
        </authorList>
    </citation>
    <scope>NUCLEOTIDE SEQUENCE [LARGE SCALE GENOMIC DNA]</scope>
    <source>
        <strain evidence="19">csc3.9</strain>
    </source>
</reference>
<dbReference type="Proteomes" id="UP000596063">
    <property type="component" value="Chromosome"/>
</dbReference>
<dbReference type="GO" id="GO:0042802">
    <property type="term" value="F:identical protein binding"/>
    <property type="evidence" value="ECO:0007669"/>
    <property type="project" value="UniProtKB-ARBA"/>
</dbReference>
<comment type="subunit">
    <text evidence="4 15">Homodimer.</text>
</comment>
<comment type="cofactor">
    <cofactor evidence="15">
        <name>Mg(2+)</name>
        <dbReference type="ChEBI" id="CHEBI:18420"/>
    </cofactor>
</comment>
<dbReference type="GO" id="GO:0004525">
    <property type="term" value="F:ribonuclease III activity"/>
    <property type="evidence" value="ECO:0007669"/>
    <property type="project" value="UniProtKB-UniRule"/>
</dbReference>
<evidence type="ECO:0000256" key="12">
    <source>
        <dbReference type="ARBA" id="ARBA00022801"/>
    </source>
</evidence>
<dbReference type="SUPFAM" id="SSF69065">
    <property type="entry name" value="RNase III domain-like"/>
    <property type="match status" value="1"/>
</dbReference>
<dbReference type="SMART" id="SM00535">
    <property type="entry name" value="RIBOc"/>
    <property type="match status" value="1"/>
</dbReference>
<dbReference type="CDD" id="cd10845">
    <property type="entry name" value="DSRM_RNAse_III_family"/>
    <property type="match status" value="1"/>
</dbReference>
<keyword evidence="12 15" id="KW-0378">Hydrolase</keyword>
<keyword evidence="10 15" id="KW-0479">Metal-binding</keyword>
<keyword evidence="5 15" id="KW-0963">Cytoplasm</keyword>
<evidence type="ECO:0000256" key="1">
    <source>
        <dbReference type="ARBA" id="ARBA00000109"/>
    </source>
</evidence>
<dbReference type="HAMAP" id="MF_00104">
    <property type="entry name" value="RNase_III"/>
    <property type="match status" value="1"/>
</dbReference>
<dbReference type="Pfam" id="PF14622">
    <property type="entry name" value="Ribonucleas_3_3"/>
    <property type="match status" value="1"/>
</dbReference>
<dbReference type="EC" id="3.1.26.3" evidence="15"/>
<feature type="binding site" evidence="15">
    <location>
        <position position="115"/>
    </location>
    <ligand>
        <name>Mg(2+)</name>
        <dbReference type="ChEBI" id="CHEBI:18420"/>
    </ligand>
</feature>
<dbReference type="CDD" id="cd00593">
    <property type="entry name" value="RIBOc"/>
    <property type="match status" value="1"/>
</dbReference>
<dbReference type="NCBIfam" id="TIGR02191">
    <property type="entry name" value="RNaseIII"/>
    <property type="match status" value="1"/>
</dbReference>
<sequence length="225" mass="25031">MSDLSTLLQQLNYQFADPQLLQVALTHRSAGGENNERLEFLGDAALNLIISEDLYRRFPDIREGELSRIRAALVNGKALAVLARELSVGEHLQLGAGERSSGGHRRESILADAFEAILGAIYRDGGFEACRQVVLVQYQSRLDALDPKASHKDAKTRLQEFLQARKQPLPDYQVQDAQGQQHAQTFVVACRVAMLDKAVLAEGRSRRKAEQAAAQHALDLLEKYR</sequence>
<keyword evidence="14 15" id="KW-0694">RNA-binding</keyword>
<evidence type="ECO:0000256" key="15">
    <source>
        <dbReference type="HAMAP-Rule" id="MF_00104"/>
    </source>
</evidence>
<name>A0A7T4R2R1_9GAMM</name>
<dbReference type="FunFam" id="3.30.160.20:FF:000003">
    <property type="entry name" value="Ribonuclease 3"/>
    <property type="match status" value="1"/>
</dbReference>
<feature type="binding site" evidence="15">
    <location>
        <position position="112"/>
    </location>
    <ligand>
        <name>Mg(2+)</name>
        <dbReference type="ChEBI" id="CHEBI:18420"/>
    </ligand>
</feature>
<feature type="domain" description="DRBM" evidence="16">
    <location>
        <begin position="153"/>
        <end position="223"/>
    </location>
</feature>
<keyword evidence="7 15" id="KW-0507">mRNA processing</keyword>
<evidence type="ECO:0000256" key="8">
    <source>
        <dbReference type="ARBA" id="ARBA00022694"/>
    </source>
</evidence>
<evidence type="ECO:0000256" key="11">
    <source>
        <dbReference type="ARBA" id="ARBA00022759"/>
    </source>
</evidence>
<dbReference type="RefSeq" id="WP_198570702.1">
    <property type="nucleotide sequence ID" value="NZ_CP066167.1"/>
</dbReference>
<evidence type="ECO:0000256" key="9">
    <source>
        <dbReference type="ARBA" id="ARBA00022722"/>
    </source>
</evidence>
<keyword evidence="9 15" id="KW-0540">Nuclease</keyword>
<evidence type="ECO:0000256" key="5">
    <source>
        <dbReference type="ARBA" id="ARBA00022490"/>
    </source>
</evidence>
<gene>
    <name evidence="15 18" type="primary">rnc</name>
    <name evidence="18" type="ORF">I6N98_05020</name>
</gene>
<evidence type="ECO:0000256" key="14">
    <source>
        <dbReference type="ARBA" id="ARBA00022884"/>
    </source>
</evidence>
<keyword evidence="13 15" id="KW-0460">Magnesium</keyword>
<dbReference type="GO" id="GO:0010468">
    <property type="term" value="P:regulation of gene expression"/>
    <property type="evidence" value="ECO:0007669"/>
    <property type="project" value="TreeGrafter"/>
</dbReference>
<dbReference type="PANTHER" id="PTHR11207">
    <property type="entry name" value="RIBONUCLEASE III"/>
    <property type="match status" value="1"/>
</dbReference>
<dbReference type="Pfam" id="PF00035">
    <property type="entry name" value="dsrm"/>
    <property type="match status" value="1"/>
</dbReference>
<dbReference type="GO" id="GO:0046872">
    <property type="term" value="F:metal ion binding"/>
    <property type="evidence" value="ECO:0007669"/>
    <property type="project" value="UniProtKB-KW"/>
</dbReference>
<keyword evidence="19" id="KW-1185">Reference proteome</keyword>
<organism evidence="18 19">
    <name type="scientific">Spongiibacter nanhainus</name>
    <dbReference type="NCBI Taxonomy" id="2794344"/>
    <lineage>
        <taxon>Bacteria</taxon>
        <taxon>Pseudomonadati</taxon>
        <taxon>Pseudomonadota</taxon>
        <taxon>Gammaproteobacteria</taxon>
        <taxon>Cellvibrionales</taxon>
        <taxon>Spongiibacteraceae</taxon>
        <taxon>Spongiibacter</taxon>
    </lineage>
</organism>
<dbReference type="GO" id="GO:0005737">
    <property type="term" value="C:cytoplasm"/>
    <property type="evidence" value="ECO:0007669"/>
    <property type="project" value="UniProtKB-SubCell"/>
</dbReference>
<dbReference type="GO" id="GO:0003725">
    <property type="term" value="F:double-stranded RNA binding"/>
    <property type="evidence" value="ECO:0007669"/>
    <property type="project" value="TreeGrafter"/>
</dbReference>
<dbReference type="PROSITE" id="PS00517">
    <property type="entry name" value="RNASE_3_1"/>
    <property type="match status" value="1"/>
</dbReference>
<keyword evidence="6 15" id="KW-0698">rRNA processing</keyword>
<evidence type="ECO:0000259" key="17">
    <source>
        <dbReference type="PROSITE" id="PS50142"/>
    </source>
</evidence>
<dbReference type="AlphaFoldDB" id="A0A7T4R2R1"/>
<keyword evidence="11 15" id="KW-0255">Endonuclease</keyword>
<evidence type="ECO:0000256" key="13">
    <source>
        <dbReference type="ARBA" id="ARBA00022842"/>
    </source>
</evidence>
<comment type="catalytic activity">
    <reaction evidence="1 15">
        <text>Endonucleolytic cleavage to 5'-phosphomonoester.</text>
        <dbReference type="EC" id="3.1.26.3"/>
    </reaction>
</comment>
<evidence type="ECO:0000256" key="3">
    <source>
        <dbReference type="ARBA" id="ARBA00010183"/>
    </source>
</evidence>
<evidence type="ECO:0000256" key="4">
    <source>
        <dbReference type="ARBA" id="ARBA00011738"/>
    </source>
</evidence>
<comment type="function">
    <text evidence="15">Digests double-stranded RNA. Involved in the processing of primary rRNA transcript to yield the immediate precursors to the large and small rRNAs (23S and 16S). Processes some mRNAs, and tRNAs when they are encoded in the rRNA operon. Processes pre-crRNA and tracrRNA of type II CRISPR loci if present in the organism.</text>
</comment>
<dbReference type="InterPro" id="IPR000999">
    <property type="entry name" value="RNase_III_dom"/>
</dbReference>
<feature type="domain" description="RNase III" evidence="17">
    <location>
        <begin position="4"/>
        <end position="126"/>
    </location>
</feature>
<dbReference type="GO" id="GO:0019843">
    <property type="term" value="F:rRNA binding"/>
    <property type="evidence" value="ECO:0007669"/>
    <property type="project" value="UniProtKB-KW"/>
</dbReference>
<dbReference type="GO" id="GO:0006364">
    <property type="term" value="P:rRNA processing"/>
    <property type="evidence" value="ECO:0007669"/>
    <property type="project" value="UniProtKB-UniRule"/>
</dbReference>
<evidence type="ECO:0000256" key="6">
    <source>
        <dbReference type="ARBA" id="ARBA00022552"/>
    </source>
</evidence>
<evidence type="ECO:0000256" key="7">
    <source>
        <dbReference type="ARBA" id="ARBA00022664"/>
    </source>
</evidence>
<dbReference type="KEGG" id="snan:I6N98_05020"/>